<dbReference type="InterPro" id="IPR008978">
    <property type="entry name" value="HSP20-like_chaperone"/>
</dbReference>
<gene>
    <name evidence="4" type="ORF">GCM10011396_23850</name>
</gene>
<sequence>MNTIMYGTKFHSDIESFRDQIDEMFRNFGLTSNIRSEVRGFPSLNVGSTNDTFEVVAFLPGIEPAQLQLTIDNGLLEIAGDRKGVVQEDKKNVHVYARERKTGPFRRVIELPEDADPEQIKARYIDGCLCISVRKRESSKPRSIKINH</sequence>
<protein>
    <submittedName>
        <fullName evidence="4">Heat-shock protein Hsp20</fullName>
    </submittedName>
</protein>
<dbReference type="Proteomes" id="UP000637423">
    <property type="component" value="Unassembled WGS sequence"/>
</dbReference>
<dbReference type="RefSeq" id="WP_188566268.1">
    <property type="nucleotide sequence ID" value="NZ_BMED01000002.1"/>
</dbReference>
<organism evidence="4 5">
    <name type="scientific">Undibacterium terreum</name>
    <dbReference type="NCBI Taxonomy" id="1224302"/>
    <lineage>
        <taxon>Bacteria</taxon>
        <taxon>Pseudomonadati</taxon>
        <taxon>Pseudomonadota</taxon>
        <taxon>Betaproteobacteria</taxon>
        <taxon>Burkholderiales</taxon>
        <taxon>Oxalobacteraceae</taxon>
        <taxon>Undibacterium</taxon>
    </lineage>
</organism>
<comment type="caution">
    <text evidence="4">The sequence shown here is derived from an EMBL/GenBank/DDBJ whole genome shotgun (WGS) entry which is preliminary data.</text>
</comment>
<dbReference type="PROSITE" id="PS01031">
    <property type="entry name" value="SHSP"/>
    <property type="match status" value="1"/>
</dbReference>
<evidence type="ECO:0000256" key="1">
    <source>
        <dbReference type="PROSITE-ProRule" id="PRU00285"/>
    </source>
</evidence>
<dbReference type="CDD" id="cd06464">
    <property type="entry name" value="ACD_sHsps-like"/>
    <property type="match status" value="1"/>
</dbReference>
<dbReference type="SUPFAM" id="SSF49764">
    <property type="entry name" value="HSP20-like chaperones"/>
    <property type="match status" value="1"/>
</dbReference>
<feature type="domain" description="SHSP" evidence="3">
    <location>
        <begin position="35"/>
        <end position="148"/>
    </location>
</feature>
<accession>A0A916UKC9</accession>
<dbReference type="InterPro" id="IPR002068">
    <property type="entry name" value="A-crystallin/Hsp20_dom"/>
</dbReference>
<evidence type="ECO:0000259" key="3">
    <source>
        <dbReference type="PROSITE" id="PS01031"/>
    </source>
</evidence>
<dbReference type="InterPro" id="IPR031107">
    <property type="entry name" value="Small_HSP"/>
</dbReference>
<comment type="similarity">
    <text evidence="1 2">Belongs to the small heat shock protein (HSP20) family.</text>
</comment>
<evidence type="ECO:0000313" key="4">
    <source>
        <dbReference type="EMBL" id="GGC75856.1"/>
    </source>
</evidence>
<dbReference type="EMBL" id="BMED01000002">
    <property type="protein sequence ID" value="GGC75856.1"/>
    <property type="molecule type" value="Genomic_DNA"/>
</dbReference>
<dbReference type="Gene3D" id="2.60.40.790">
    <property type="match status" value="1"/>
</dbReference>
<proteinExistence type="inferred from homology"/>
<dbReference type="AlphaFoldDB" id="A0A916UKC9"/>
<reference evidence="4" key="2">
    <citation type="submission" date="2020-09" db="EMBL/GenBank/DDBJ databases">
        <authorList>
            <person name="Sun Q."/>
            <person name="Zhou Y."/>
        </authorList>
    </citation>
    <scope>NUCLEOTIDE SEQUENCE</scope>
    <source>
        <strain evidence="4">CGMCC 1.10998</strain>
    </source>
</reference>
<dbReference type="Pfam" id="PF00011">
    <property type="entry name" value="HSP20"/>
    <property type="match status" value="1"/>
</dbReference>
<evidence type="ECO:0000256" key="2">
    <source>
        <dbReference type="RuleBase" id="RU003616"/>
    </source>
</evidence>
<name>A0A916UKC9_9BURK</name>
<evidence type="ECO:0000313" key="5">
    <source>
        <dbReference type="Proteomes" id="UP000637423"/>
    </source>
</evidence>
<dbReference type="PANTHER" id="PTHR11527">
    <property type="entry name" value="HEAT-SHOCK PROTEIN 20 FAMILY MEMBER"/>
    <property type="match status" value="1"/>
</dbReference>
<reference evidence="4" key="1">
    <citation type="journal article" date="2014" name="Int. J. Syst. Evol. Microbiol.">
        <title>Complete genome sequence of Corynebacterium casei LMG S-19264T (=DSM 44701T), isolated from a smear-ripened cheese.</title>
        <authorList>
            <consortium name="US DOE Joint Genome Institute (JGI-PGF)"/>
            <person name="Walter F."/>
            <person name="Albersmeier A."/>
            <person name="Kalinowski J."/>
            <person name="Ruckert C."/>
        </authorList>
    </citation>
    <scope>NUCLEOTIDE SEQUENCE</scope>
    <source>
        <strain evidence="4">CGMCC 1.10998</strain>
    </source>
</reference>
<keyword evidence="5" id="KW-1185">Reference proteome</keyword>